<evidence type="ECO:0000313" key="2">
    <source>
        <dbReference type="EMBL" id="EBS7984916.1"/>
    </source>
</evidence>
<organism evidence="2">
    <name type="scientific">Salmonella enterica</name>
    <name type="common">Salmonella choleraesuis</name>
    <dbReference type="NCBI Taxonomy" id="28901"/>
    <lineage>
        <taxon>Bacteria</taxon>
        <taxon>Pseudomonadati</taxon>
        <taxon>Pseudomonadota</taxon>
        <taxon>Gammaproteobacteria</taxon>
        <taxon>Enterobacterales</taxon>
        <taxon>Enterobacteriaceae</taxon>
        <taxon>Salmonella</taxon>
    </lineage>
</organism>
<feature type="chain" id="PRO_5030146446" description="Fimbrial protein" evidence="1">
    <location>
        <begin position="19"/>
        <end position="290"/>
    </location>
</feature>
<protein>
    <recommendedName>
        <fullName evidence="3">Fimbrial protein</fullName>
    </recommendedName>
</protein>
<comment type="caution">
    <text evidence="2">The sequence shown here is derived from an EMBL/GenBank/DDBJ whole genome shotgun (WGS) entry which is preliminary data.</text>
</comment>
<dbReference type="AlphaFoldDB" id="A0A629IB69"/>
<evidence type="ECO:0000256" key="1">
    <source>
        <dbReference type="SAM" id="SignalP"/>
    </source>
</evidence>
<proteinExistence type="predicted"/>
<name>A0A629IB69_SALER</name>
<reference evidence="2" key="1">
    <citation type="submission" date="2018-07" db="EMBL/GenBank/DDBJ databases">
        <authorList>
            <consortium name="PulseNet: The National Subtyping Network for Foodborne Disease Surveillance"/>
            <person name="Tarr C.L."/>
            <person name="Trees E."/>
            <person name="Katz L.S."/>
            <person name="Carleton-Romer H.A."/>
            <person name="Stroika S."/>
            <person name="Kucerova Z."/>
            <person name="Roache K.F."/>
            <person name="Sabol A.L."/>
            <person name="Besser J."/>
            <person name="Gerner-Smidt P."/>
        </authorList>
    </citation>
    <scope>NUCLEOTIDE SEQUENCE</scope>
    <source>
        <strain evidence="2">PNUSAS015592</strain>
    </source>
</reference>
<gene>
    <name evidence="2" type="ORF">CEJ09_24510</name>
</gene>
<sequence length="290" mass="31494">MRNTILCLLMAFSSFSGANTLTIAGYDNTTGQYRGFTNVSNPSAIPPTSGATWDQKSAFTQYANPLTLPSNADNYYCAEWRITGLTGGVSSGQAGHIKIHWVDQRGNPVGNPSQGIGNIILPAKGQTSTWKFEGNYGRFYYFTISQLVFDKPINSEATWRVQYYGCGRNNTGVLYATYDVGYYVTRNQASGCDINFTPDFNVQGMINHPVNITETGLSKSKCTTGNKYSLSFVSNNANVKIVPPNNGTPVQSYTIGDVSTIANGNFPYYRVESGTAGKVSGTIQLNLTSK</sequence>
<evidence type="ECO:0008006" key="3">
    <source>
        <dbReference type="Google" id="ProtNLM"/>
    </source>
</evidence>
<accession>A0A629IB69</accession>
<keyword evidence="1" id="KW-0732">Signal</keyword>
<dbReference type="EMBL" id="AAGWQQ010000130">
    <property type="protein sequence ID" value="EBS7984916.1"/>
    <property type="molecule type" value="Genomic_DNA"/>
</dbReference>
<feature type="signal peptide" evidence="1">
    <location>
        <begin position="1"/>
        <end position="18"/>
    </location>
</feature>